<evidence type="ECO:0000256" key="1">
    <source>
        <dbReference type="SAM" id="Phobius"/>
    </source>
</evidence>
<feature type="transmembrane region" description="Helical" evidence="1">
    <location>
        <begin position="147"/>
        <end position="166"/>
    </location>
</feature>
<protein>
    <submittedName>
        <fullName evidence="3">CPBP family glutamic-type intramembrane protease</fullName>
        <ecNumber evidence="3">3.4.-.-</ecNumber>
    </submittedName>
</protein>
<sequence length="255" mass="27972">MSRDGSPQAFVEKPGAWIDLALTLPLFLAYHAGVVFLKIQNATDVVTPTLVQLAEGNRGVYLLMTASIGVVFAGIFAWLGRGQAFRTSKFAQVIVEGALYAIMMRVAGSYVVSNMFAPQASLFGPLFEDKRFVGMITSMGAGFYEELAFRVVLFGLGAKVLVSLFAKQNVQVMNQRVVAGTSSFKAFIIMFVWMFAAAALFSGMHYIGALGDKFQMASFIYRMVIGVVLTIIYLTRGFSTAVWAHALYDIWVLVF</sequence>
<evidence type="ECO:0000259" key="2">
    <source>
        <dbReference type="Pfam" id="PF02517"/>
    </source>
</evidence>
<dbReference type="EMBL" id="CP089983">
    <property type="protein sequence ID" value="WXB04479.1"/>
    <property type="molecule type" value="Genomic_DNA"/>
</dbReference>
<dbReference type="Pfam" id="PF02517">
    <property type="entry name" value="Rce1-like"/>
    <property type="match status" value="1"/>
</dbReference>
<keyword evidence="1" id="KW-1133">Transmembrane helix</keyword>
<dbReference type="GO" id="GO:0008233">
    <property type="term" value="F:peptidase activity"/>
    <property type="evidence" value="ECO:0007669"/>
    <property type="project" value="UniProtKB-KW"/>
</dbReference>
<feature type="transmembrane region" description="Helical" evidence="1">
    <location>
        <begin position="187"/>
        <end position="207"/>
    </location>
</feature>
<proteinExistence type="predicted"/>
<dbReference type="EC" id="3.4.-.-" evidence="3"/>
<gene>
    <name evidence="3" type="ORF">LVJ94_47205</name>
</gene>
<organism evidence="3 4">
    <name type="scientific">Pendulispora rubella</name>
    <dbReference type="NCBI Taxonomy" id="2741070"/>
    <lineage>
        <taxon>Bacteria</taxon>
        <taxon>Pseudomonadati</taxon>
        <taxon>Myxococcota</taxon>
        <taxon>Myxococcia</taxon>
        <taxon>Myxococcales</taxon>
        <taxon>Sorangiineae</taxon>
        <taxon>Pendulisporaceae</taxon>
        <taxon>Pendulispora</taxon>
    </lineage>
</organism>
<keyword evidence="3" id="KW-0645">Protease</keyword>
<feature type="transmembrane region" description="Helical" evidence="1">
    <location>
        <begin position="20"/>
        <end position="39"/>
    </location>
</feature>
<keyword evidence="1" id="KW-0472">Membrane</keyword>
<feature type="transmembrane region" description="Helical" evidence="1">
    <location>
        <begin position="219"/>
        <end position="235"/>
    </location>
</feature>
<dbReference type="InterPro" id="IPR003675">
    <property type="entry name" value="Rce1/LyrA-like_dom"/>
</dbReference>
<name>A0ABZ2L0L0_9BACT</name>
<evidence type="ECO:0000313" key="4">
    <source>
        <dbReference type="Proteomes" id="UP001374803"/>
    </source>
</evidence>
<keyword evidence="4" id="KW-1185">Reference proteome</keyword>
<accession>A0ABZ2L0L0</accession>
<reference evidence="3" key="1">
    <citation type="submission" date="2021-12" db="EMBL/GenBank/DDBJ databases">
        <title>Discovery of the Pendulisporaceae a myxobacterial family with distinct sporulation behavior and unique specialized metabolism.</title>
        <authorList>
            <person name="Garcia R."/>
            <person name="Popoff A."/>
            <person name="Bader C.D."/>
            <person name="Loehr J."/>
            <person name="Walesch S."/>
            <person name="Walt C."/>
            <person name="Boldt J."/>
            <person name="Bunk B."/>
            <person name="Haeckl F.J.F.P.J."/>
            <person name="Gunesch A.P."/>
            <person name="Birkelbach J."/>
            <person name="Nuebel U."/>
            <person name="Pietschmann T."/>
            <person name="Bach T."/>
            <person name="Mueller R."/>
        </authorList>
    </citation>
    <scope>NUCLEOTIDE SEQUENCE</scope>
    <source>
        <strain evidence="3">MSr11367</strain>
    </source>
</reference>
<dbReference type="Proteomes" id="UP001374803">
    <property type="component" value="Chromosome"/>
</dbReference>
<feature type="domain" description="CAAX prenyl protease 2/Lysostaphin resistance protein A-like" evidence="2">
    <location>
        <begin position="133"/>
        <end position="250"/>
    </location>
</feature>
<keyword evidence="1" id="KW-0812">Transmembrane</keyword>
<dbReference type="GO" id="GO:0006508">
    <property type="term" value="P:proteolysis"/>
    <property type="evidence" value="ECO:0007669"/>
    <property type="project" value="UniProtKB-KW"/>
</dbReference>
<dbReference type="RefSeq" id="WP_394834121.1">
    <property type="nucleotide sequence ID" value="NZ_CP089929.1"/>
</dbReference>
<keyword evidence="3" id="KW-0378">Hydrolase</keyword>
<evidence type="ECO:0000313" key="3">
    <source>
        <dbReference type="EMBL" id="WXB04479.1"/>
    </source>
</evidence>
<feature type="transmembrane region" description="Helical" evidence="1">
    <location>
        <begin position="59"/>
        <end position="79"/>
    </location>
</feature>